<gene>
    <name evidence="8" type="ORF">ACFFJP_07890</name>
</gene>
<comment type="caution">
    <text evidence="8">The sequence shown here is derived from an EMBL/GenBank/DDBJ whole genome shotgun (WGS) entry which is preliminary data.</text>
</comment>
<dbReference type="InterPro" id="IPR050833">
    <property type="entry name" value="Poly_Biosynth_Transport"/>
</dbReference>
<feature type="transmembrane region" description="Helical" evidence="7">
    <location>
        <begin position="444"/>
        <end position="466"/>
    </location>
</feature>
<evidence type="ECO:0000256" key="5">
    <source>
        <dbReference type="ARBA" id="ARBA00022989"/>
    </source>
</evidence>
<comment type="similarity">
    <text evidence="2">Belongs to the polysaccharide synthase family.</text>
</comment>
<dbReference type="Proteomes" id="UP001589813">
    <property type="component" value="Unassembled WGS sequence"/>
</dbReference>
<reference evidence="8 9" key="1">
    <citation type="submission" date="2024-09" db="EMBL/GenBank/DDBJ databases">
        <authorList>
            <person name="Sun Q."/>
            <person name="Mori K."/>
        </authorList>
    </citation>
    <scope>NUCLEOTIDE SEQUENCE [LARGE SCALE GENOMIC DNA]</scope>
    <source>
        <strain evidence="8 9">KCTC 23315</strain>
    </source>
</reference>
<feature type="transmembrane region" description="Helical" evidence="7">
    <location>
        <begin position="144"/>
        <end position="168"/>
    </location>
</feature>
<evidence type="ECO:0000256" key="1">
    <source>
        <dbReference type="ARBA" id="ARBA00004651"/>
    </source>
</evidence>
<evidence type="ECO:0000256" key="3">
    <source>
        <dbReference type="ARBA" id="ARBA00022475"/>
    </source>
</evidence>
<evidence type="ECO:0000256" key="4">
    <source>
        <dbReference type="ARBA" id="ARBA00022692"/>
    </source>
</evidence>
<feature type="transmembrane region" description="Helical" evidence="7">
    <location>
        <begin position="322"/>
        <end position="342"/>
    </location>
</feature>
<dbReference type="PANTHER" id="PTHR30250:SF10">
    <property type="entry name" value="LIPOPOLYSACCHARIDE BIOSYNTHESIS PROTEIN WZXC"/>
    <property type="match status" value="1"/>
</dbReference>
<dbReference type="EMBL" id="JBHLXP010000001">
    <property type="protein sequence ID" value="MFC0048211.1"/>
    <property type="molecule type" value="Genomic_DNA"/>
</dbReference>
<keyword evidence="9" id="KW-1185">Reference proteome</keyword>
<feature type="transmembrane region" description="Helical" evidence="7">
    <location>
        <begin position="354"/>
        <end position="374"/>
    </location>
</feature>
<dbReference type="PANTHER" id="PTHR30250">
    <property type="entry name" value="PST FAMILY PREDICTED COLANIC ACID TRANSPORTER"/>
    <property type="match status" value="1"/>
</dbReference>
<dbReference type="Pfam" id="PF13440">
    <property type="entry name" value="Polysacc_synt_3"/>
    <property type="match status" value="1"/>
</dbReference>
<feature type="transmembrane region" description="Helical" evidence="7">
    <location>
        <begin position="44"/>
        <end position="66"/>
    </location>
</feature>
<organism evidence="8 9">
    <name type="scientific">Rheinheimera tilapiae</name>
    <dbReference type="NCBI Taxonomy" id="875043"/>
    <lineage>
        <taxon>Bacteria</taxon>
        <taxon>Pseudomonadati</taxon>
        <taxon>Pseudomonadota</taxon>
        <taxon>Gammaproteobacteria</taxon>
        <taxon>Chromatiales</taxon>
        <taxon>Chromatiaceae</taxon>
        <taxon>Rheinheimera</taxon>
    </lineage>
</organism>
<keyword evidence="6 7" id="KW-0472">Membrane</keyword>
<evidence type="ECO:0000313" key="9">
    <source>
        <dbReference type="Proteomes" id="UP001589813"/>
    </source>
</evidence>
<keyword evidence="5 7" id="KW-1133">Transmembrane helix</keyword>
<keyword evidence="3" id="KW-1003">Cell membrane</keyword>
<protein>
    <submittedName>
        <fullName evidence="8">Lipopolysaccharide biosynthesis protein</fullName>
    </submittedName>
</protein>
<comment type="subcellular location">
    <subcellularLocation>
        <location evidence="1">Cell membrane</location>
        <topology evidence="1">Multi-pass membrane protein</topology>
    </subcellularLocation>
</comment>
<feature type="transmembrane region" description="Helical" evidence="7">
    <location>
        <begin position="112"/>
        <end position="132"/>
    </location>
</feature>
<proteinExistence type="inferred from homology"/>
<dbReference type="RefSeq" id="WP_377242179.1">
    <property type="nucleotide sequence ID" value="NZ_JBHLXP010000001.1"/>
</dbReference>
<feature type="transmembrane region" description="Helical" evidence="7">
    <location>
        <begin position="380"/>
        <end position="399"/>
    </location>
</feature>
<feature type="transmembrane region" description="Helical" evidence="7">
    <location>
        <begin position="21"/>
        <end position="38"/>
    </location>
</feature>
<feature type="transmembrane region" description="Helical" evidence="7">
    <location>
        <begin position="292"/>
        <end position="316"/>
    </location>
</feature>
<feature type="transmembrane region" description="Helical" evidence="7">
    <location>
        <begin position="78"/>
        <end position="100"/>
    </location>
</feature>
<evidence type="ECO:0000313" key="8">
    <source>
        <dbReference type="EMBL" id="MFC0048211.1"/>
    </source>
</evidence>
<evidence type="ECO:0000256" key="7">
    <source>
        <dbReference type="SAM" id="Phobius"/>
    </source>
</evidence>
<keyword evidence="4 7" id="KW-0812">Transmembrane</keyword>
<evidence type="ECO:0000256" key="6">
    <source>
        <dbReference type="ARBA" id="ARBA00023136"/>
    </source>
</evidence>
<accession>A0ABV6BBG2</accession>
<evidence type="ECO:0000256" key="2">
    <source>
        <dbReference type="ARBA" id="ARBA00007430"/>
    </source>
</evidence>
<feature type="transmembrane region" description="Helical" evidence="7">
    <location>
        <begin position="245"/>
        <end position="271"/>
    </location>
</feature>
<name>A0ABV6BBG2_9GAMM</name>
<feature type="transmembrane region" description="Helical" evidence="7">
    <location>
        <begin position="420"/>
        <end position="438"/>
    </location>
</feature>
<dbReference type="CDD" id="cd13127">
    <property type="entry name" value="MATE_tuaB_like"/>
    <property type="match status" value="1"/>
</dbReference>
<sequence>MDQLKNKTLKGLMYLGMGKGAAKLISFVNTLILARLLTPEDYGLMAIVMVIVGFIGFFNEIGLGAAIKHRAEISAQELNGAFCLAVLISSALYGALYLASPWLAGYFGYAELAGMLAVVSLTFIIGALSTVPDALLAREMRFKVYAGIEFAMILLQCVVTLVLAWLGFKAWSLVWGFIAAQSFRSICLFLSSNWLPSRLGDMRAAMGLMKFGAAVTYSRITWYLYNSAKTPIITKVLGASAMGVYSMASTLATLPTQYITSLVIQTSVPLFARMQKEPERLDNALRRLTSGIALLSFPIFLGMGMTAAELVPVVLGDNWLEAVPILQVLCVIGLVKSVDPLITQAFFSIGKPSITASYTTLCAVTIPLSVYIGVVNGGLMGAAYALLISYPLSSVYLFVQARRHLHFSLRRYFKALQTPLEAALFMCATVWLTAWICYQQLQLIPVIVLLVKVVTGMLSYAIYLIYVRKDGLRDCHEVLLELGIKAEKLNRWPFNRLAD</sequence>